<dbReference type="Pfam" id="PF12806">
    <property type="entry name" value="Acyl-CoA_dh_C"/>
    <property type="match status" value="1"/>
</dbReference>
<evidence type="ECO:0000313" key="10">
    <source>
        <dbReference type="EMBL" id="GGO84291.1"/>
    </source>
</evidence>
<keyword evidence="3 5" id="KW-0285">Flavoprotein</keyword>
<comment type="caution">
    <text evidence="10">The sequence shown here is derived from an EMBL/GenBank/DDBJ whole genome shotgun (WGS) entry which is preliminary data.</text>
</comment>
<organism evidence="10 11">
    <name type="scientific">Marinobacterium nitratireducens</name>
    <dbReference type="NCBI Taxonomy" id="518897"/>
    <lineage>
        <taxon>Bacteria</taxon>
        <taxon>Pseudomonadati</taxon>
        <taxon>Pseudomonadota</taxon>
        <taxon>Gammaproteobacteria</taxon>
        <taxon>Oceanospirillales</taxon>
        <taxon>Oceanospirillaceae</taxon>
        <taxon>Marinobacterium</taxon>
    </lineage>
</organism>
<dbReference type="PANTHER" id="PTHR42803">
    <property type="entry name" value="ACYL-COA DEHYDROGENASE"/>
    <property type="match status" value="1"/>
</dbReference>
<sequence>MTERLLNERDIAFQLYEVLDTEALLQRERYQDHSLEVFAATLDTGRRIAQKYFANHNREGDAHEPTFDGKKVQLIPQTQDAWDAFAEAGFLAAHHDFEDGGMQLPEVILRASMAYFNAANIATTGYPFLSIGAANLIRSFASEALQARFLPPMLEGRFSGTMALTEPGQGSALGDIRTRATPADEGHYLVRGHKMFISGGDHELTENIVHLVLAKIDGAPAGVRGISLFVVPKFLVNDDGSTGARNDVALAGLLHKMGYRNTTSTVLNFGEKDGAIGYLVGEPHKGLQYMFQMMNEARIGVALGAAALGYQGFQYSLDYARQRPQGRLPSNKDPLSKQAFIIEHADVRRMLLAQKSYAEGALSMCLYASALFEDQRTAETPEARRRAAGLLDLLTPIVKSWPSKYCLQANELAIQVLGGSGYIREYPVEQYYRDNRLNPIHEGTEAIHGLDLLGRKVSLNRMAAYDDFKTDVRESLALAARYSETAPFIAPLESALHTLDEVTDSLQCRMGDQIDQGLANATLYLDLFGRIVATWIWLRQAQKAAEGLTRPGISEADAAFYRGKLQAARYYLDWELPQTGPQAELLRQGNSVCFDMQDSWF</sequence>
<dbReference type="Pfam" id="PF02771">
    <property type="entry name" value="Acyl-CoA_dh_N"/>
    <property type="match status" value="1"/>
</dbReference>
<dbReference type="RefSeq" id="WP_188861431.1">
    <property type="nucleotide sequence ID" value="NZ_BMLT01000007.1"/>
</dbReference>
<evidence type="ECO:0000259" key="6">
    <source>
        <dbReference type="Pfam" id="PF00441"/>
    </source>
</evidence>
<evidence type="ECO:0000256" key="4">
    <source>
        <dbReference type="ARBA" id="ARBA00022827"/>
    </source>
</evidence>
<comment type="cofactor">
    <cofactor evidence="1 5">
        <name>FAD</name>
        <dbReference type="ChEBI" id="CHEBI:57692"/>
    </cofactor>
</comment>
<dbReference type="InterPro" id="IPR046373">
    <property type="entry name" value="Acyl-CoA_Oxase/DH_mid-dom_sf"/>
</dbReference>
<dbReference type="Pfam" id="PF02770">
    <property type="entry name" value="Acyl-CoA_dh_M"/>
    <property type="match status" value="1"/>
</dbReference>
<dbReference type="InterPro" id="IPR052166">
    <property type="entry name" value="Diverse_Acyl-CoA_DH"/>
</dbReference>
<dbReference type="Proteomes" id="UP000599578">
    <property type="component" value="Unassembled WGS sequence"/>
</dbReference>
<keyword evidence="11" id="KW-1185">Reference proteome</keyword>
<evidence type="ECO:0000313" key="11">
    <source>
        <dbReference type="Proteomes" id="UP000599578"/>
    </source>
</evidence>
<dbReference type="Pfam" id="PF00441">
    <property type="entry name" value="Acyl-CoA_dh_1"/>
    <property type="match status" value="1"/>
</dbReference>
<dbReference type="GO" id="GO:0016627">
    <property type="term" value="F:oxidoreductase activity, acting on the CH-CH group of donors"/>
    <property type="evidence" value="ECO:0007669"/>
    <property type="project" value="InterPro"/>
</dbReference>
<dbReference type="InterPro" id="IPR037069">
    <property type="entry name" value="AcylCoA_DH/ox_N_sf"/>
</dbReference>
<comment type="similarity">
    <text evidence="2 5">Belongs to the acyl-CoA dehydrogenase family.</text>
</comment>
<dbReference type="Gene3D" id="1.10.540.10">
    <property type="entry name" value="Acyl-CoA dehydrogenase/oxidase, N-terminal domain"/>
    <property type="match status" value="1"/>
</dbReference>
<dbReference type="InterPro" id="IPR009075">
    <property type="entry name" value="AcylCo_DH/oxidase_C"/>
</dbReference>
<dbReference type="SUPFAM" id="SSF47203">
    <property type="entry name" value="Acyl-CoA dehydrogenase C-terminal domain-like"/>
    <property type="match status" value="1"/>
</dbReference>
<evidence type="ECO:0000259" key="7">
    <source>
        <dbReference type="Pfam" id="PF02770"/>
    </source>
</evidence>
<evidence type="ECO:0000256" key="3">
    <source>
        <dbReference type="ARBA" id="ARBA00022630"/>
    </source>
</evidence>
<dbReference type="Gene3D" id="2.40.110.10">
    <property type="entry name" value="Butyryl-CoA Dehydrogenase, subunit A, domain 2"/>
    <property type="match status" value="1"/>
</dbReference>
<dbReference type="GO" id="GO:0050660">
    <property type="term" value="F:flavin adenine dinucleotide binding"/>
    <property type="evidence" value="ECO:0007669"/>
    <property type="project" value="InterPro"/>
</dbReference>
<feature type="domain" description="Acetyl-CoA dehydrogenase-like C-terminal" evidence="9">
    <location>
        <begin position="476"/>
        <end position="597"/>
    </location>
</feature>
<dbReference type="InterPro" id="IPR025878">
    <property type="entry name" value="Acyl-CoA_dh-like_C_dom"/>
</dbReference>
<dbReference type="EMBL" id="BMLT01000007">
    <property type="protein sequence ID" value="GGO84291.1"/>
    <property type="molecule type" value="Genomic_DNA"/>
</dbReference>
<dbReference type="InterPro" id="IPR036250">
    <property type="entry name" value="AcylCo_DH-like_C"/>
</dbReference>
<dbReference type="InterPro" id="IPR006091">
    <property type="entry name" value="Acyl-CoA_Oxase/DH_mid-dom"/>
</dbReference>
<dbReference type="Gene3D" id="1.20.140.10">
    <property type="entry name" value="Butyryl-CoA Dehydrogenase, subunit A, domain 3"/>
    <property type="match status" value="1"/>
</dbReference>
<evidence type="ECO:0000259" key="9">
    <source>
        <dbReference type="Pfam" id="PF12806"/>
    </source>
</evidence>
<dbReference type="SUPFAM" id="SSF56645">
    <property type="entry name" value="Acyl-CoA dehydrogenase NM domain-like"/>
    <property type="match status" value="1"/>
</dbReference>
<keyword evidence="5" id="KW-0560">Oxidoreductase</keyword>
<feature type="domain" description="Acyl-CoA dehydrogenase/oxidase N-terminal" evidence="8">
    <location>
        <begin position="42"/>
        <end position="156"/>
    </location>
</feature>
<dbReference type="InterPro" id="IPR013786">
    <property type="entry name" value="AcylCoA_DH/ox_N"/>
</dbReference>
<evidence type="ECO:0000256" key="5">
    <source>
        <dbReference type="RuleBase" id="RU362125"/>
    </source>
</evidence>
<evidence type="ECO:0000256" key="1">
    <source>
        <dbReference type="ARBA" id="ARBA00001974"/>
    </source>
</evidence>
<name>A0A917ZJX7_9GAMM</name>
<feature type="domain" description="Acyl-CoA oxidase/dehydrogenase middle" evidence="7">
    <location>
        <begin position="162"/>
        <end position="267"/>
    </location>
</feature>
<dbReference type="InterPro" id="IPR009100">
    <property type="entry name" value="AcylCoA_DH/oxidase_NM_dom_sf"/>
</dbReference>
<accession>A0A917ZJX7</accession>
<proteinExistence type="inferred from homology"/>
<evidence type="ECO:0000256" key="2">
    <source>
        <dbReference type="ARBA" id="ARBA00009347"/>
    </source>
</evidence>
<dbReference type="AlphaFoldDB" id="A0A917ZJX7"/>
<gene>
    <name evidence="10" type="ORF">GCM10011348_30200</name>
</gene>
<reference evidence="10 11" key="1">
    <citation type="journal article" date="2014" name="Int. J. Syst. Evol. Microbiol.">
        <title>Complete genome sequence of Corynebacterium casei LMG S-19264T (=DSM 44701T), isolated from a smear-ripened cheese.</title>
        <authorList>
            <consortium name="US DOE Joint Genome Institute (JGI-PGF)"/>
            <person name="Walter F."/>
            <person name="Albersmeier A."/>
            <person name="Kalinowski J."/>
            <person name="Ruckert C."/>
        </authorList>
    </citation>
    <scope>NUCLEOTIDE SEQUENCE [LARGE SCALE GENOMIC DNA]</scope>
    <source>
        <strain evidence="10 11">CGMCC 1.7286</strain>
    </source>
</reference>
<dbReference type="PANTHER" id="PTHR42803:SF3">
    <property type="entry name" value="ACYL-COA DEHYDROGENASE-RELATED"/>
    <property type="match status" value="1"/>
</dbReference>
<protein>
    <submittedName>
        <fullName evidence="10">Acyl-CoA dehydrogenase</fullName>
    </submittedName>
</protein>
<feature type="domain" description="Acyl-CoA dehydrogenase/oxidase C-terminal" evidence="6">
    <location>
        <begin position="285"/>
        <end position="450"/>
    </location>
</feature>
<evidence type="ECO:0000259" key="8">
    <source>
        <dbReference type="Pfam" id="PF02771"/>
    </source>
</evidence>
<keyword evidence="4 5" id="KW-0274">FAD</keyword>